<evidence type="ECO:0000313" key="1">
    <source>
        <dbReference type="EMBL" id="SNQ49977.1"/>
    </source>
</evidence>
<dbReference type="AlphaFoldDB" id="A0A2I2KWB6"/>
<evidence type="ECO:0000313" key="2">
    <source>
        <dbReference type="Proteomes" id="UP000234331"/>
    </source>
</evidence>
<dbReference type="EMBL" id="FZMO01000334">
    <property type="protein sequence ID" value="SNQ49977.1"/>
    <property type="molecule type" value="Genomic_DNA"/>
</dbReference>
<reference evidence="1 2" key="1">
    <citation type="submission" date="2017-06" db="EMBL/GenBank/DDBJ databases">
        <authorList>
            <person name="Kim H.J."/>
            <person name="Triplett B.A."/>
        </authorList>
    </citation>
    <scope>NUCLEOTIDE SEQUENCE [LARGE SCALE GENOMIC DNA]</scope>
    <source>
        <strain evidence="1">FRACA_ARgP5</strain>
    </source>
</reference>
<name>A0A2I2KWB6_9ACTN</name>
<organism evidence="1 2">
    <name type="scientific">Frankia canadensis</name>
    <dbReference type="NCBI Taxonomy" id="1836972"/>
    <lineage>
        <taxon>Bacteria</taxon>
        <taxon>Bacillati</taxon>
        <taxon>Actinomycetota</taxon>
        <taxon>Actinomycetes</taxon>
        <taxon>Frankiales</taxon>
        <taxon>Frankiaceae</taxon>
        <taxon>Frankia</taxon>
    </lineage>
</organism>
<keyword evidence="2" id="KW-1185">Reference proteome</keyword>
<proteinExistence type="predicted"/>
<protein>
    <submittedName>
        <fullName evidence="1">Uncharacterized protein</fullName>
    </submittedName>
</protein>
<dbReference type="Proteomes" id="UP000234331">
    <property type="component" value="Unassembled WGS sequence"/>
</dbReference>
<gene>
    <name evidence="1" type="ORF">FRACA_40005</name>
</gene>
<sequence>MMADQRRGVDSAPIRAARSLIRSAPYASLALWGGRVVHGLRFVTTVESLPGAFSGPVVVHGHPGVSPAHPVVGSSTAPELSPMSSVVDGTTALEAAHLLLLVPTAAGAWPQSDDMAARVNMSGSEPSTRRWVSVALGGWVASLPPEFCRAAAVLFAERHPTPDLFDLGTGWTILRMEIAEAVVRTDRVCALLDTEESIGLLAGEPRD</sequence>
<accession>A0A2I2KWB6</accession>